<dbReference type="PROSITE" id="PS50253">
    <property type="entry name" value="COX3"/>
    <property type="match status" value="1"/>
</dbReference>
<organism evidence="10 11">
    <name type="scientific">Limimaricola soesokkakensis</name>
    <dbReference type="NCBI Taxonomy" id="1343159"/>
    <lineage>
        <taxon>Bacteria</taxon>
        <taxon>Pseudomonadati</taxon>
        <taxon>Pseudomonadota</taxon>
        <taxon>Alphaproteobacteria</taxon>
        <taxon>Rhodobacterales</taxon>
        <taxon>Paracoccaceae</taxon>
        <taxon>Limimaricola</taxon>
    </lineage>
</organism>
<keyword evidence="10" id="KW-0560">Oxidoreductase</keyword>
<dbReference type="InterPro" id="IPR000298">
    <property type="entry name" value="Cyt_c_oxidase-like_su3"/>
</dbReference>
<dbReference type="GO" id="GO:0016491">
    <property type="term" value="F:oxidoreductase activity"/>
    <property type="evidence" value="ECO:0007669"/>
    <property type="project" value="UniProtKB-KW"/>
</dbReference>
<evidence type="ECO:0000256" key="3">
    <source>
        <dbReference type="ARBA" id="ARBA00022692"/>
    </source>
</evidence>
<dbReference type="InterPro" id="IPR035973">
    <property type="entry name" value="Cyt_c_oxidase_su3-like_sf"/>
</dbReference>
<evidence type="ECO:0000256" key="4">
    <source>
        <dbReference type="ARBA" id="ARBA00022989"/>
    </source>
</evidence>
<dbReference type="EMBL" id="FWFY01000005">
    <property type="protein sequence ID" value="SLN46832.1"/>
    <property type="molecule type" value="Genomic_DNA"/>
</dbReference>
<dbReference type="Proteomes" id="UP000240624">
    <property type="component" value="Unassembled WGS sequence"/>
</dbReference>
<evidence type="ECO:0000256" key="2">
    <source>
        <dbReference type="ARBA" id="ARBA00010581"/>
    </source>
</evidence>
<keyword evidence="12" id="KW-1185">Reference proteome</keyword>
<proteinExistence type="inferred from homology"/>
<feature type="transmembrane region" description="Helical" evidence="7">
    <location>
        <begin position="153"/>
        <end position="176"/>
    </location>
</feature>
<feature type="transmembrane region" description="Helical" evidence="7">
    <location>
        <begin position="188"/>
        <end position="214"/>
    </location>
</feature>
<evidence type="ECO:0000256" key="6">
    <source>
        <dbReference type="RuleBase" id="RU003376"/>
    </source>
</evidence>
<comment type="subcellular location">
    <subcellularLocation>
        <location evidence="6">Cell membrane</location>
        <topology evidence="6">Multi-pass membrane protein</topology>
    </subcellularLocation>
    <subcellularLocation>
        <location evidence="1">Membrane</location>
        <topology evidence="1">Multi-pass membrane protein</topology>
    </subcellularLocation>
</comment>
<dbReference type="EC" id="1.9.3.1" evidence="10"/>
<dbReference type="PANTHER" id="PTHR11403">
    <property type="entry name" value="CYTOCHROME C OXIDASE SUBUNIT III"/>
    <property type="match status" value="1"/>
</dbReference>
<reference evidence="9 12" key="2">
    <citation type="submission" date="2018-03" db="EMBL/GenBank/DDBJ databases">
        <title>Genomic Encyclopedia of Archaeal and Bacterial Type Strains, Phase II (KMG-II): from individual species to whole genera.</title>
        <authorList>
            <person name="Goeker M."/>
        </authorList>
    </citation>
    <scope>NUCLEOTIDE SEQUENCE [LARGE SCALE GENOMIC DNA]</scope>
    <source>
        <strain evidence="9 12">DSM 29956</strain>
    </source>
</reference>
<feature type="transmembrane region" description="Helical" evidence="7">
    <location>
        <begin position="49"/>
        <end position="74"/>
    </location>
</feature>
<dbReference type="EMBL" id="PYGB01000005">
    <property type="protein sequence ID" value="PSK86382.1"/>
    <property type="molecule type" value="Genomic_DNA"/>
</dbReference>
<protein>
    <submittedName>
        <fullName evidence="10">Cytochrome c oxidase subunit 3</fullName>
        <ecNumber evidence="10">1.9.3.1</ecNumber>
    </submittedName>
</protein>
<dbReference type="RefSeq" id="WP_085896417.1">
    <property type="nucleotide sequence ID" value="NZ_FWFY01000005.1"/>
</dbReference>
<keyword evidence="3 6" id="KW-0812">Transmembrane</keyword>
<feature type="domain" description="Heme-copper oxidase subunit III family profile" evidence="8">
    <location>
        <begin position="1"/>
        <end position="219"/>
    </location>
</feature>
<dbReference type="GO" id="GO:0004129">
    <property type="term" value="F:cytochrome-c oxidase activity"/>
    <property type="evidence" value="ECO:0007669"/>
    <property type="project" value="InterPro"/>
</dbReference>
<evidence type="ECO:0000313" key="10">
    <source>
        <dbReference type="EMBL" id="SLN46832.1"/>
    </source>
</evidence>
<evidence type="ECO:0000313" key="9">
    <source>
        <dbReference type="EMBL" id="PSK86382.1"/>
    </source>
</evidence>
<dbReference type="InterPro" id="IPR024791">
    <property type="entry name" value="Cyt_c/ubiquinol_Oxase_su3"/>
</dbReference>
<evidence type="ECO:0000313" key="12">
    <source>
        <dbReference type="Proteomes" id="UP000240624"/>
    </source>
</evidence>
<feature type="transmembrane region" description="Helical" evidence="7">
    <location>
        <begin position="86"/>
        <end position="107"/>
    </location>
</feature>
<keyword evidence="5 7" id="KW-0472">Membrane</keyword>
<keyword evidence="4 7" id="KW-1133">Transmembrane helix</keyword>
<dbReference type="AlphaFoldDB" id="A0A1X6ZBZ2"/>
<dbReference type="PANTHER" id="PTHR11403:SF10">
    <property type="entry name" value="CYTOCHROME C OXIDASE"/>
    <property type="match status" value="1"/>
</dbReference>
<evidence type="ECO:0000313" key="11">
    <source>
        <dbReference type="Proteomes" id="UP000193495"/>
    </source>
</evidence>
<evidence type="ECO:0000256" key="1">
    <source>
        <dbReference type="ARBA" id="ARBA00004141"/>
    </source>
</evidence>
<dbReference type="InterPro" id="IPR013833">
    <property type="entry name" value="Cyt_c_oxidase_su3_a-hlx"/>
</dbReference>
<dbReference type="SUPFAM" id="SSF81452">
    <property type="entry name" value="Cytochrome c oxidase subunit III-like"/>
    <property type="match status" value="1"/>
</dbReference>
<feature type="transmembrane region" description="Helical" evidence="7">
    <location>
        <begin position="119"/>
        <end position="141"/>
    </location>
</feature>
<dbReference type="OrthoDB" id="9808200at2"/>
<accession>A0A1X6ZBZ2</accession>
<reference evidence="10 11" key="1">
    <citation type="submission" date="2017-03" db="EMBL/GenBank/DDBJ databases">
        <authorList>
            <person name="Afonso C.L."/>
            <person name="Miller P.J."/>
            <person name="Scott M.A."/>
            <person name="Spackman E."/>
            <person name="Goraichik I."/>
            <person name="Dimitrov K.M."/>
            <person name="Suarez D.L."/>
            <person name="Swayne D.E."/>
        </authorList>
    </citation>
    <scope>NUCLEOTIDE SEQUENCE [LARGE SCALE GENOMIC DNA]</scope>
    <source>
        <strain evidence="10 11">CECT 8367</strain>
    </source>
</reference>
<dbReference type="GO" id="GO:0019646">
    <property type="term" value="P:aerobic electron transport chain"/>
    <property type="evidence" value="ECO:0007669"/>
    <property type="project" value="InterPro"/>
</dbReference>
<evidence type="ECO:0000259" key="8">
    <source>
        <dbReference type="PROSITE" id="PS50253"/>
    </source>
</evidence>
<dbReference type="Proteomes" id="UP000193495">
    <property type="component" value="Unassembled WGS sequence"/>
</dbReference>
<name>A0A1X6ZBZ2_9RHOB</name>
<sequence>MSIVLGFVALVAVIALTWLWRQGVAERPWLETGAVTRSPSPGSQPTGRAGLGVFLIVAGGLFALAGSAVTMRMGYADWFEMRLPRVVWAGTALLALSSLALQAAVFAARRGDGPGLARWIGAGAASMAAFLLAQGLAWARMAETGQGLAATPGASFFYLISGLHGLHILGGLVALARVATRLRAGPGAAAPAVALCAIYWHFLLIVWIAMLAILTGWASDAAALCRAILS</sequence>
<dbReference type="Gene3D" id="1.20.120.80">
    <property type="entry name" value="Cytochrome c oxidase, subunit III, four-helix bundle"/>
    <property type="match status" value="1"/>
</dbReference>
<comment type="similarity">
    <text evidence="2 6">Belongs to the cytochrome c oxidase subunit 3 family.</text>
</comment>
<gene>
    <name evidence="10" type="primary">ctaE_2</name>
    <name evidence="9" type="ORF">CLV79_10589</name>
    <name evidence="10" type="ORF">LOS8367_02083</name>
</gene>
<dbReference type="GO" id="GO:0005886">
    <property type="term" value="C:plasma membrane"/>
    <property type="evidence" value="ECO:0007669"/>
    <property type="project" value="UniProtKB-SubCell"/>
</dbReference>
<evidence type="ECO:0000256" key="5">
    <source>
        <dbReference type="ARBA" id="ARBA00023136"/>
    </source>
</evidence>
<evidence type="ECO:0000256" key="7">
    <source>
        <dbReference type="SAM" id="Phobius"/>
    </source>
</evidence>